<evidence type="ECO:0000256" key="3">
    <source>
        <dbReference type="ARBA" id="ARBA00022692"/>
    </source>
</evidence>
<dbReference type="Pfam" id="PF01943">
    <property type="entry name" value="Polysacc_synt"/>
    <property type="match status" value="1"/>
</dbReference>
<feature type="transmembrane region" description="Helical" evidence="6">
    <location>
        <begin position="156"/>
        <end position="178"/>
    </location>
</feature>
<evidence type="ECO:0000313" key="8">
    <source>
        <dbReference type="Proteomes" id="UP000519158"/>
    </source>
</evidence>
<dbReference type="EMBL" id="VTXL01000007">
    <property type="protein sequence ID" value="NOJ13170.1"/>
    <property type="molecule type" value="Genomic_DNA"/>
</dbReference>
<dbReference type="RefSeq" id="WP_301339446.1">
    <property type="nucleotide sequence ID" value="NZ_CAWPOP010000057.1"/>
</dbReference>
<feature type="transmembrane region" description="Helical" evidence="6">
    <location>
        <begin position="12"/>
        <end position="34"/>
    </location>
</feature>
<feature type="transmembrane region" description="Helical" evidence="6">
    <location>
        <begin position="225"/>
        <end position="242"/>
    </location>
</feature>
<dbReference type="PANTHER" id="PTHR30250">
    <property type="entry name" value="PST FAMILY PREDICTED COLANIC ACID TRANSPORTER"/>
    <property type="match status" value="1"/>
</dbReference>
<feature type="transmembrane region" description="Helical" evidence="6">
    <location>
        <begin position="125"/>
        <end position="144"/>
    </location>
</feature>
<reference evidence="7 8" key="1">
    <citation type="submission" date="2019-09" db="EMBL/GenBank/DDBJ databases">
        <title>Draft genome sequencing and comparative genomics of hatchery-associated Vibrios.</title>
        <authorList>
            <person name="Kehlet-Delgado H."/>
            <person name="Mueller R.S."/>
        </authorList>
    </citation>
    <scope>NUCLEOTIDE SEQUENCE [LARGE SCALE GENOMIC DNA]</scope>
    <source>
        <strain evidence="7 8">99-70-13A3</strain>
    </source>
</reference>
<comment type="subcellular location">
    <subcellularLocation>
        <location evidence="1">Cell membrane</location>
        <topology evidence="1">Multi-pass membrane protein</topology>
    </subcellularLocation>
</comment>
<evidence type="ECO:0000256" key="4">
    <source>
        <dbReference type="ARBA" id="ARBA00022989"/>
    </source>
</evidence>
<organism evidence="7 8">
    <name type="scientific">Vibrio splendidus</name>
    <dbReference type="NCBI Taxonomy" id="29497"/>
    <lineage>
        <taxon>Bacteria</taxon>
        <taxon>Pseudomonadati</taxon>
        <taxon>Pseudomonadota</taxon>
        <taxon>Gammaproteobacteria</taxon>
        <taxon>Vibrionales</taxon>
        <taxon>Vibrionaceae</taxon>
        <taxon>Vibrio</taxon>
    </lineage>
</organism>
<proteinExistence type="predicted"/>
<dbReference type="InterPro" id="IPR050833">
    <property type="entry name" value="Poly_Biosynth_Transport"/>
</dbReference>
<dbReference type="Proteomes" id="UP000519158">
    <property type="component" value="Unassembled WGS sequence"/>
</dbReference>
<feature type="transmembrane region" description="Helical" evidence="6">
    <location>
        <begin position="82"/>
        <end position="105"/>
    </location>
</feature>
<keyword evidence="4 6" id="KW-1133">Transmembrane helix</keyword>
<dbReference type="PANTHER" id="PTHR30250:SF26">
    <property type="entry name" value="PSMA PROTEIN"/>
    <property type="match status" value="1"/>
</dbReference>
<evidence type="ECO:0000256" key="5">
    <source>
        <dbReference type="ARBA" id="ARBA00023136"/>
    </source>
</evidence>
<evidence type="ECO:0000313" key="7">
    <source>
        <dbReference type="EMBL" id="NOJ13170.1"/>
    </source>
</evidence>
<protein>
    <submittedName>
        <fullName evidence="7">Oligosaccharide flippase family protein</fullName>
    </submittedName>
</protein>
<dbReference type="GO" id="GO:0005886">
    <property type="term" value="C:plasma membrane"/>
    <property type="evidence" value="ECO:0007669"/>
    <property type="project" value="UniProtKB-SubCell"/>
</dbReference>
<feature type="transmembrane region" description="Helical" evidence="6">
    <location>
        <begin position="262"/>
        <end position="285"/>
    </location>
</feature>
<comment type="caution">
    <text evidence="7">The sequence shown here is derived from an EMBL/GenBank/DDBJ whole genome shotgun (WGS) entry which is preliminary data.</text>
</comment>
<feature type="transmembrane region" description="Helical" evidence="6">
    <location>
        <begin position="373"/>
        <end position="393"/>
    </location>
</feature>
<evidence type="ECO:0000256" key="6">
    <source>
        <dbReference type="SAM" id="Phobius"/>
    </source>
</evidence>
<accession>A0A7Y4D602</accession>
<keyword evidence="3 6" id="KW-0812">Transmembrane</keyword>
<feature type="transmembrane region" description="Helical" evidence="6">
    <location>
        <begin position="184"/>
        <end position="205"/>
    </location>
</feature>
<feature type="transmembrane region" description="Helical" evidence="6">
    <location>
        <begin position="314"/>
        <end position="336"/>
    </location>
</feature>
<keyword evidence="2" id="KW-1003">Cell membrane</keyword>
<feature type="transmembrane region" description="Helical" evidence="6">
    <location>
        <begin position="40"/>
        <end position="61"/>
    </location>
</feature>
<evidence type="ECO:0000256" key="1">
    <source>
        <dbReference type="ARBA" id="ARBA00004651"/>
    </source>
</evidence>
<gene>
    <name evidence="7" type="ORF">F0234_10425</name>
</gene>
<name>A0A7Y4D602_VIBSP</name>
<dbReference type="AlphaFoldDB" id="A0A7Y4D602"/>
<dbReference type="InterPro" id="IPR002797">
    <property type="entry name" value="Polysacc_synth"/>
</dbReference>
<feature type="transmembrane region" description="Helical" evidence="6">
    <location>
        <begin position="436"/>
        <end position="456"/>
    </location>
</feature>
<evidence type="ECO:0000256" key="2">
    <source>
        <dbReference type="ARBA" id="ARBA00022475"/>
    </source>
</evidence>
<sequence>MARSERKFGVALTYVNIFLNTFVMLVYTPFILNYLGQSEYGLYALAMSILTYLALLDFGFGNAIVVLTSKYIIKNERGKQEILYGTVFTSYIFISCLSVIGMFAFHYFSDSIFASSMSISEIETFKVLILILSFNIAISIPANMFRSILNAYEKFIFINGLSIIRALSIPLLTIIAIFLEYRTIAMIMSVTIVNVLFLFIQYIYFRKHVNVSIVLGVFDSKVFKLAFSYSIFIFVATIVDQVNWNFGQLVIGAFRGTNEVAVYSIALLFNTTFIMLSTAVSNVLLPKVSKMISGGATNYDLTLEMIKIGRLQSYVVLLVLFGFALFGQSFIVFWAGKEYEDAYYLTLIIMVPLAIPLMQNLGLSILKAKNKFVFRAISSLIMSFFTILMSLYLTDEFGYWGVAISISTTFFLLNGVIMNIYYQYIGLNVFKFWKQIFVIFIVVISIFACSHVYINIIELDSVLKLILNIPIFIFVVFTALYLSVMNDYEKDIIKGIARKVRFN</sequence>
<feature type="transmembrane region" description="Helical" evidence="6">
    <location>
        <begin position="342"/>
        <end position="361"/>
    </location>
</feature>
<feature type="transmembrane region" description="Helical" evidence="6">
    <location>
        <begin position="462"/>
        <end position="484"/>
    </location>
</feature>
<keyword evidence="5 6" id="KW-0472">Membrane</keyword>
<feature type="transmembrane region" description="Helical" evidence="6">
    <location>
        <begin position="399"/>
        <end position="424"/>
    </location>
</feature>